<protein>
    <recommendedName>
        <fullName evidence="3">OB domain-containing protein</fullName>
    </recommendedName>
</protein>
<gene>
    <name evidence="2" type="ORF">LRAMOSA09188</name>
</gene>
<dbReference type="AlphaFoldDB" id="A0A077WGC3"/>
<proteinExistence type="predicted"/>
<evidence type="ECO:0008006" key="3">
    <source>
        <dbReference type="Google" id="ProtNLM"/>
    </source>
</evidence>
<dbReference type="SUPFAM" id="SSF50249">
    <property type="entry name" value="Nucleic acid-binding proteins"/>
    <property type="match status" value="1"/>
</dbReference>
<organism evidence="2">
    <name type="scientific">Lichtheimia ramosa</name>
    <dbReference type="NCBI Taxonomy" id="688394"/>
    <lineage>
        <taxon>Eukaryota</taxon>
        <taxon>Fungi</taxon>
        <taxon>Fungi incertae sedis</taxon>
        <taxon>Mucoromycota</taxon>
        <taxon>Mucoromycotina</taxon>
        <taxon>Mucoromycetes</taxon>
        <taxon>Mucorales</taxon>
        <taxon>Lichtheimiaceae</taxon>
        <taxon>Lichtheimia</taxon>
    </lineage>
</organism>
<feature type="compositionally biased region" description="Low complexity" evidence="1">
    <location>
        <begin position="14"/>
        <end position="30"/>
    </location>
</feature>
<dbReference type="Gene3D" id="2.40.50.140">
    <property type="entry name" value="Nucleic acid-binding proteins"/>
    <property type="match status" value="1"/>
</dbReference>
<dbReference type="OrthoDB" id="25571at2759"/>
<feature type="compositionally biased region" description="Polar residues" evidence="1">
    <location>
        <begin position="1"/>
        <end position="13"/>
    </location>
</feature>
<feature type="region of interest" description="Disordered" evidence="1">
    <location>
        <begin position="1"/>
        <end position="30"/>
    </location>
</feature>
<evidence type="ECO:0000313" key="2">
    <source>
        <dbReference type="EMBL" id="CDS06661.1"/>
    </source>
</evidence>
<dbReference type="EMBL" id="LK023321">
    <property type="protein sequence ID" value="CDS06661.1"/>
    <property type="molecule type" value="Genomic_DNA"/>
</dbReference>
<reference evidence="2" key="1">
    <citation type="journal article" date="2014" name="Genome Announc.">
        <title>De novo whole-genome sequence and genome annotation of Lichtheimia ramosa.</title>
        <authorList>
            <person name="Linde J."/>
            <person name="Schwartze V."/>
            <person name="Binder U."/>
            <person name="Lass-Florl C."/>
            <person name="Voigt K."/>
            <person name="Horn F."/>
        </authorList>
    </citation>
    <scope>NUCLEOTIDE SEQUENCE</scope>
    <source>
        <strain evidence="2">JMRC FSU:6197</strain>
    </source>
</reference>
<evidence type="ECO:0000256" key="1">
    <source>
        <dbReference type="SAM" id="MobiDB-lite"/>
    </source>
</evidence>
<sequence>MEWDNGENSSNVSNLNKQQQHQQTKNTKVQTIRPVTIKQVAMARAYEDGSVVFIDDKEISTIKITFIGVIRSCESSSTGYTYMIEDGTGFIRVRQWDTEEEETVNHVNVFRQVNLEERMEGV</sequence>
<name>A0A077WGC3_9FUNG</name>
<dbReference type="InterPro" id="IPR012340">
    <property type="entry name" value="NA-bd_OB-fold"/>
</dbReference>
<accession>A0A077WGC3</accession>